<dbReference type="EMBL" id="QDDL01000013">
    <property type="protein sequence ID" value="PVZ64315.1"/>
    <property type="molecule type" value="Genomic_DNA"/>
</dbReference>
<dbReference type="PRINTS" id="PR01805">
    <property type="entry name" value="VACJLIPOPROT"/>
</dbReference>
<dbReference type="InterPro" id="IPR007428">
    <property type="entry name" value="MlaA"/>
</dbReference>
<comment type="similarity">
    <text evidence="1">Belongs to the MlaA family.</text>
</comment>
<dbReference type="PROSITE" id="PS51257">
    <property type="entry name" value="PROKAR_LIPOPROTEIN"/>
    <property type="match status" value="1"/>
</dbReference>
<evidence type="ECO:0000313" key="5">
    <source>
        <dbReference type="EMBL" id="PVZ64315.1"/>
    </source>
</evidence>
<gene>
    <name evidence="5" type="ORF">DC094_19820</name>
</gene>
<feature type="chain" id="PRO_5016161151" evidence="4">
    <location>
        <begin position="22"/>
        <end position="253"/>
    </location>
</feature>
<dbReference type="Pfam" id="PF04333">
    <property type="entry name" value="MlaA"/>
    <property type="match status" value="1"/>
</dbReference>
<evidence type="ECO:0000256" key="1">
    <source>
        <dbReference type="ARBA" id="ARBA00010634"/>
    </source>
</evidence>
<dbReference type="GO" id="GO:0016020">
    <property type="term" value="C:membrane"/>
    <property type="evidence" value="ECO:0007669"/>
    <property type="project" value="InterPro"/>
</dbReference>
<evidence type="ECO:0000256" key="2">
    <source>
        <dbReference type="ARBA" id="ARBA00022729"/>
    </source>
</evidence>
<keyword evidence="2 4" id="KW-0732">Signal</keyword>
<reference evidence="5 6" key="1">
    <citation type="submission" date="2018-04" db="EMBL/GenBank/DDBJ databases">
        <title>Thalassorhabdus spongiae gen. nov., sp. nov., isolated from a marine sponge in South-West Iceland.</title>
        <authorList>
            <person name="Knobloch S."/>
            <person name="Daussin A."/>
            <person name="Johannsson R."/>
            <person name="Marteinsson V.T."/>
        </authorList>
    </citation>
    <scope>NUCLEOTIDE SEQUENCE [LARGE SCALE GENOMIC DNA]</scope>
    <source>
        <strain evidence="5 6">Hp12</strain>
    </source>
</reference>
<sequence length="253" mass="27983">MRGQMKHLKLAAIALSFSFLAGCATSGNPIDPYEGFNRSSYEITDAVDKAVLRPVAVTYQEWTPRPIRNSFSRFFGNLAEPLTIINDLLQFKLVQGASDTGRFLVNSTIGVLGLFDPASDFGLNKHSEDFGQTLAYWGYENSSFLFIPLLGPTTVRDGLGTVAGFALQTDPVGHISDTVPRVSTQVVRTVNLRSRLIAQESLLEGAIDPYLLLRDAWLQQRVFSIYDGDVPEDDDEEAWLDDESDEELEALGQ</sequence>
<proteinExistence type="inferred from homology"/>
<feature type="region of interest" description="Disordered" evidence="3">
    <location>
        <begin position="234"/>
        <end position="253"/>
    </location>
</feature>
<dbReference type="PANTHER" id="PTHR30035:SF3">
    <property type="entry name" value="INTERMEMBRANE PHOSPHOLIPID TRANSPORT SYSTEM LIPOPROTEIN MLAA"/>
    <property type="match status" value="1"/>
</dbReference>
<accession>A0A2V1GP14</accession>
<evidence type="ECO:0000256" key="3">
    <source>
        <dbReference type="SAM" id="MobiDB-lite"/>
    </source>
</evidence>
<dbReference type="AlphaFoldDB" id="A0A2V1GP14"/>
<dbReference type="PANTHER" id="PTHR30035">
    <property type="entry name" value="LIPOPROTEIN VACJ-RELATED"/>
    <property type="match status" value="1"/>
</dbReference>
<organism evidence="5 6">
    <name type="scientific">Pelagibaculum spongiae</name>
    <dbReference type="NCBI Taxonomy" id="2080658"/>
    <lineage>
        <taxon>Bacteria</taxon>
        <taxon>Pseudomonadati</taxon>
        <taxon>Pseudomonadota</taxon>
        <taxon>Gammaproteobacteria</taxon>
        <taxon>Oceanospirillales</taxon>
        <taxon>Pelagibaculum</taxon>
    </lineage>
</organism>
<comment type="caution">
    <text evidence="5">The sequence shown here is derived from an EMBL/GenBank/DDBJ whole genome shotgun (WGS) entry which is preliminary data.</text>
</comment>
<name>A0A2V1GP14_9GAMM</name>
<evidence type="ECO:0000256" key="4">
    <source>
        <dbReference type="SAM" id="SignalP"/>
    </source>
</evidence>
<protein>
    <submittedName>
        <fullName evidence="5">ABC transporter</fullName>
    </submittedName>
</protein>
<dbReference type="Proteomes" id="UP000244906">
    <property type="component" value="Unassembled WGS sequence"/>
</dbReference>
<evidence type="ECO:0000313" key="6">
    <source>
        <dbReference type="Proteomes" id="UP000244906"/>
    </source>
</evidence>
<feature type="signal peptide" evidence="4">
    <location>
        <begin position="1"/>
        <end position="21"/>
    </location>
</feature>
<keyword evidence="6" id="KW-1185">Reference proteome</keyword>
<dbReference type="GO" id="GO:0120010">
    <property type="term" value="P:intermembrane phospholipid transfer"/>
    <property type="evidence" value="ECO:0007669"/>
    <property type="project" value="TreeGrafter"/>
</dbReference>